<proteinExistence type="predicted"/>
<evidence type="ECO:0000313" key="2">
    <source>
        <dbReference type="EMBL" id="SHG96006.1"/>
    </source>
</evidence>
<dbReference type="InterPro" id="IPR005901">
    <property type="entry name" value="GLPGLI"/>
</dbReference>
<evidence type="ECO:0000313" key="3">
    <source>
        <dbReference type="Proteomes" id="UP000184020"/>
    </source>
</evidence>
<dbReference type="AlphaFoldDB" id="A0A1M5P2F7"/>
<dbReference type="Proteomes" id="UP000184020">
    <property type="component" value="Unassembled WGS sequence"/>
</dbReference>
<dbReference type="EMBL" id="FQWF01000012">
    <property type="protein sequence ID" value="SHG96006.1"/>
    <property type="molecule type" value="Genomic_DNA"/>
</dbReference>
<keyword evidence="3" id="KW-1185">Reference proteome</keyword>
<feature type="chain" id="PRO_5012093073" evidence="1">
    <location>
        <begin position="23"/>
        <end position="243"/>
    </location>
</feature>
<dbReference type="NCBIfam" id="TIGR01200">
    <property type="entry name" value="GLPGLI"/>
    <property type="match status" value="1"/>
</dbReference>
<evidence type="ECO:0000256" key="1">
    <source>
        <dbReference type="SAM" id="SignalP"/>
    </source>
</evidence>
<reference evidence="3" key="1">
    <citation type="submission" date="2016-11" db="EMBL/GenBank/DDBJ databases">
        <authorList>
            <person name="Varghese N."/>
            <person name="Submissions S."/>
        </authorList>
    </citation>
    <scope>NUCLEOTIDE SEQUENCE [LARGE SCALE GENOMIC DNA]</scope>
    <source>
        <strain evidence="3">DSM 17659</strain>
    </source>
</reference>
<accession>A0A1M5P2F7</accession>
<feature type="signal peptide" evidence="1">
    <location>
        <begin position="1"/>
        <end position="22"/>
    </location>
</feature>
<protein>
    <submittedName>
        <fullName evidence="2">GLPGLI family protein</fullName>
    </submittedName>
</protein>
<dbReference type="STRING" id="229205.SAMN05444372_11240"/>
<dbReference type="Pfam" id="PF09697">
    <property type="entry name" value="Porph_ging"/>
    <property type="match status" value="1"/>
</dbReference>
<dbReference type="RefSeq" id="WP_073021156.1">
    <property type="nucleotide sequence ID" value="NZ_FQWF01000012.1"/>
</dbReference>
<gene>
    <name evidence="2" type="ORF">SAMN05444372_11240</name>
</gene>
<keyword evidence="1" id="KW-0732">Signal</keyword>
<dbReference type="OrthoDB" id="1440774at2"/>
<name>A0A1M5P2F7_9FLAO</name>
<sequence>MKNSKVLLAILLSISFIHVAKAQQSEKQVLKVSYVTNNVSDFMIGMLKKQITDPEKFSGVLNDISKYKMYHSLYHNLKTGESVFVLDSIHEVDGISTVGNVNFTIKNKEGVIHGLETFMGKEFSFEGKANTLKWNITNEKKAINKYKASKAVLVDNPEIYVWFTKDVPANAGPYMYSGLPGLILEYNELFQTASASAIQYQDLSEFNKKYSKFGTKKVKADETLVSVLSKKLNFKQTAEQGNN</sequence>
<organism evidence="2 3">
    <name type="scientific">Flavobacterium micromati</name>
    <dbReference type="NCBI Taxonomy" id="229205"/>
    <lineage>
        <taxon>Bacteria</taxon>
        <taxon>Pseudomonadati</taxon>
        <taxon>Bacteroidota</taxon>
        <taxon>Flavobacteriia</taxon>
        <taxon>Flavobacteriales</taxon>
        <taxon>Flavobacteriaceae</taxon>
        <taxon>Flavobacterium</taxon>
    </lineage>
</organism>